<dbReference type="InterPro" id="IPR036352">
    <property type="entry name" value="Semap_dom_sf"/>
</dbReference>
<keyword evidence="5" id="KW-1185">Reference proteome</keyword>
<dbReference type="AlphaFoldDB" id="A0A672UVT9"/>
<dbReference type="GO" id="GO:0030215">
    <property type="term" value="F:semaphorin receptor binding"/>
    <property type="evidence" value="ECO:0007669"/>
    <property type="project" value="InterPro"/>
</dbReference>
<dbReference type="Gene3D" id="2.130.10.10">
    <property type="entry name" value="YVTN repeat-like/Quinoprotein amine dehydrogenase"/>
    <property type="match status" value="1"/>
</dbReference>
<dbReference type="InterPro" id="IPR001627">
    <property type="entry name" value="Semap_dom"/>
</dbReference>
<evidence type="ECO:0000256" key="1">
    <source>
        <dbReference type="ARBA" id="ARBA00023180"/>
    </source>
</evidence>
<dbReference type="PANTHER" id="PTHR11036">
    <property type="entry name" value="SEMAPHORIN"/>
    <property type="match status" value="1"/>
</dbReference>
<feature type="domain" description="Sema" evidence="3">
    <location>
        <begin position="19"/>
        <end position="144"/>
    </location>
</feature>
<dbReference type="GO" id="GO:0030335">
    <property type="term" value="P:positive regulation of cell migration"/>
    <property type="evidence" value="ECO:0007669"/>
    <property type="project" value="TreeGrafter"/>
</dbReference>
<dbReference type="PROSITE" id="PS51004">
    <property type="entry name" value="SEMA"/>
    <property type="match status" value="1"/>
</dbReference>
<dbReference type="GeneTree" id="ENSGT00940000161509"/>
<reference evidence="4" key="1">
    <citation type="submission" date="2025-08" db="UniProtKB">
        <authorList>
            <consortium name="Ensembl"/>
        </authorList>
    </citation>
    <scope>IDENTIFICATION</scope>
</reference>
<dbReference type="InterPro" id="IPR027231">
    <property type="entry name" value="Semaphorin"/>
</dbReference>
<reference evidence="4" key="2">
    <citation type="submission" date="2025-09" db="UniProtKB">
        <authorList>
            <consortium name="Ensembl"/>
        </authorList>
    </citation>
    <scope>IDENTIFICATION</scope>
</reference>
<sequence length="144" mass="15805">RFGSGKVVVGLGTFCCVPSTTTGWHKGDPRRTLTHFSQANVLHYDIFLLSEDEEELYVGARDRVLALAVGTPGTIRAKASITWGPTAEKTSQCAFKKKSQETECFNFIRVLVPLNQTHLYVCGTYAFSPACTYIVSVPLRGGWG</sequence>
<dbReference type="Proteomes" id="UP000472266">
    <property type="component" value="Unplaced"/>
</dbReference>
<dbReference type="InParanoid" id="A0A672UVT9"/>
<organism evidence="4 5">
    <name type="scientific">Strigops habroptila</name>
    <name type="common">Kakapo</name>
    <dbReference type="NCBI Taxonomy" id="2489341"/>
    <lineage>
        <taxon>Eukaryota</taxon>
        <taxon>Metazoa</taxon>
        <taxon>Chordata</taxon>
        <taxon>Craniata</taxon>
        <taxon>Vertebrata</taxon>
        <taxon>Euteleostomi</taxon>
        <taxon>Archelosauria</taxon>
        <taxon>Archosauria</taxon>
        <taxon>Dinosauria</taxon>
        <taxon>Saurischia</taxon>
        <taxon>Theropoda</taxon>
        <taxon>Coelurosauria</taxon>
        <taxon>Aves</taxon>
        <taxon>Neognathae</taxon>
        <taxon>Neoaves</taxon>
        <taxon>Telluraves</taxon>
        <taxon>Australaves</taxon>
        <taxon>Psittaciformes</taxon>
        <taxon>Psittacidae</taxon>
        <taxon>Strigops</taxon>
    </lineage>
</organism>
<dbReference type="GO" id="GO:0005886">
    <property type="term" value="C:plasma membrane"/>
    <property type="evidence" value="ECO:0007669"/>
    <property type="project" value="TreeGrafter"/>
</dbReference>
<name>A0A672UVT9_STRHB</name>
<dbReference type="GO" id="GO:0045499">
    <property type="term" value="F:chemorepellent activity"/>
    <property type="evidence" value="ECO:0007669"/>
    <property type="project" value="TreeGrafter"/>
</dbReference>
<evidence type="ECO:0000256" key="2">
    <source>
        <dbReference type="PROSITE-ProRule" id="PRU00352"/>
    </source>
</evidence>
<dbReference type="InterPro" id="IPR015943">
    <property type="entry name" value="WD40/YVTN_repeat-like_dom_sf"/>
</dbReference>
<dbReference type="SUPFAM" id="SSF101912">
    <property type="entry name" value="Sema domain"/>
    <property type="match status" value="1"/>
</dbReference>
<keyword evidence="1" id="KW-0325">Glycoprotein</keyword>
<comment type="caution">
    <text evidence="2">Lacks conserved residue(s) required for the propagation of feature annotation.</text>
</comment>
<evidence type="ECO:0000259" key="3">
    <source>
        <dbReference type="PROSITE" id="PS51004"/>
    </source>
</evidence>
<accession>A0A672UVT9</accession>
<proteinExistence type="predicted"/>
<dbReference type="GO" id="GO:0007411">
    <property type="term" value="P:axon guidance"/>
    <property type="evidence" value="ECO:0007669"/>
    <property type="project" value="TreeGrafter"/>
</dbReference>
<evidence type="ECO:0000313" key="4">
    <source>
        <dbReference type="Ensembl" id="ENSSHBP00005019571.1"/>
    </source>
</evidence>
<protein>
    <recommendedName>
        <fullName evidence="3">Sema domain-containing protein</fullName>
    </recommendedName>
</protein>
<dbReference type="GO" id="GO:0001755">
    <property type="term" value="P:neural crest cell migration"/>
    <property type="evidence" value="ECO:0007669"/>
    <property type="project" value="TreeGrafter"/>
</dbReference>
<dbReference type="OMA" id="QCAFKKK"/>
<dbReference type="PANTHER" id="PTHR11036:SF15">
    <property type="entry name" value="SEMAPHORIN-4A"/>
    <property type="match status" value="1"/>
</dbReference>
<evidence type="ECO:0000313" key="5">
    <source>
        <dbReference type="Proteomes" id="UP000472266"/>
    </source>
</evidence>
<dbReference type="Ensembl" id="ENSSHBT00005023376.1">
    <property type="protein sequence ID" value="ENSSHBP00005019571.1"/>
    <property type="gene ID" value="ENSSHBG00005016763.1"/>
</dbReference>
<dbReference type="GO" id="GO:0071526">
    <property type="term" value="P:semaphorin-plexin signaling pathway"/>
    <property type="evidence" value="ECO:0007669"/>
    <property type="project" value="TreeGrafter"/>
</dbReference>